<dbReference type="InParanoid" id="A0A0R0HJ22"/>
<gene>
    <name evidence="1" type="ORF">GLYMA_11G185800</name>
</gene>
<reference evidence="2" key="2">
    <citation type="submission" date="2018-02" db="UniProtKB">
        <authorList>
            <consortium name="EnsemblPlants"/>
        </authorList>
    </citation>
    <scope>IDENTIFICATION</scope>
    <source>
        <strain evidence="2">Williams 82</strain>
    </source>
</reference>
<organism evidence="1">
    <name type="scientific">Glycine max</name>
    <name type="common">Soybean</name>
    <name type="synonym">Glycine hispida</name>
    <dbReference type="NCBI Taxonomy" id="3847"/>
    <lineage>
        <taxon>Eukaryota</taxon>
        <taxon>Viridiplantae</taxon>
        <taxon>Streptophyta</taxon>
        <taxon>Embryophyta</taxon>
        <taxon>Tracheophyta</taxon>
        <taxon>Spermatophyta</taxon>
        <taxon>Magnoliopsida</taxon>
        <taxon>eudicotyledons</taxon>
        <taxon>Gunneridae</taxon>
        <taxon>Pentapetalae</taxon>
        <taxon>rosids</taxon>
        <taxon>fabids</taxon>
        <taxon>Fabales</taxon>
        <taxon>Fabaceae</taxon>
        <taxon>Papilionoideae</taxon>
        <taxon>50 kb inversion clade</taxon>
        <taxon>NPAAA clade</taxon>
        <taxon>indigoferoid/millettioid clade</taxon>
        <taxon>Phaseoleae</taxon>
        <taxon>Glycine</taxon>
        <taxon>Glycine subgen. Soja</taxon>
    </lineage>
</organism>
<name>A0A0R0HJ22_SOYBN</name>
<dbReference type="AlphaFoldDB" id="A0A0R0HJ22"/>
<dbReference type="EMBL" id="CM000844">
    <property type="protein sequence ID" value="KRH30470.1"/>
    <property type="molecule type" value="Genomic_DNA"/>
</dbReference>
<evidence type="ECO:0000313" key="2">
    <source>
        <dbReference type="EnsemblPlants" id="KRH30470"/>
    </source>
</evidence>
<accession>A0A0R0HJ22</accession>
<reference evidence="1 2" key="1">
    <citation type="journal article" date="2010" name="Nature">
        <title>Genome sequence of the palaeopolyploid soybean.</title>
        <authorList>
            <person name="Schmutz J."/>
            <person name="Cannon S.B."/>
            <person name="Schlueter J."/>
            <person name="Ma J."/>
            <person name="Mitros T."/>
            <person name="Nelson W."/>
            <person name="Hyten D.L."/>
            <person name="Song Q."/>
            <person name="Thelen J.J."/>
            <person name="Cheng J."/>
            <person name="Xu D."/>
            <person name="Hellsten U."/>
            <person name="May G.D."/>
            <person name="Yu Y."/>
            <person name="Sakurai T."/>
            <person name="Umezawa T."/>
            <person name="Bhattacharyya M.K."/>
            <person name="Sandhu D."/>
            <person name="Valliyodan B."/>
            <person name="Lindquist E."/>
            <person name="Peto M."/>
            <person name="Grant D."/>
            <person name="Shu S."/>
            <person name="Goodstein D."/>
            <person name="Barry K."/>
            <person name="Futrell-Griggs M."/>
            <person name="Abernathy B."/>
            <person name="Du J."/>
            <person name="Tian Z."/>
            <person name="Zhu L."/>
            <person name="Gill N."/>
            <person name="Joshi T."/>
            <person name="Libault M."/>
            <person name="Sethuraman A."/>
            <person name="Zhang X.-C."/>
            <person name="Shinozaki K."/>
            <person name="Nguyen H.T."/>
            <person name="Wing R.A."/>
            <person name="Cregan P."/>
            <person name="Specht J."/>
            <person name="Grimwood J."/>
            <person name="Rokhsar D."/>
            <person name="Stacey G."/>
            <person name="Shoemaker R.C."/>
            <person name="Jackson S.A."/>
        </authorList>
    </citation>
    <scope>NUCLEOTIDE SEQUENCE</scope>
    <source>
        <strain evidence="2">cv. Williams 82</strain>
        <tissue evidence="1">Callus</tissue>
    </source>
</reference>
<proteinExistence type="predicted"/>
<sequence>METAKDKSWHNIWLECYSVLVIQAFKNVFLISWPLRREGNSCIDKLVNFGITFKFYSFGWNSIPDIVRDDFLGNRFFLLNYRFC</sequence>
<protein>
    <recommendedName>
        <fullName evidence="4">RNase H type-1 domain-containing protein</fullName>
    </recommendedName>
</protein>
<keyword evidence="3" id="KW-1185">Reference proteome</keyword>
<reference evidence="1" key="3">
    <citation type="submission" date="2018-07" db="EMBL/GenBank/DDBJ databases">
        <title>WGS assembly of Glycine max.</title>
        <authorList>
            <person name="Schmutz J."/>
            <person name="Cannon S."/>
            <person name="Schlueter J."/>
            <person name="Ma J."/>
            <person name="Mitros T."/>
            <person name="Nelson W."/>
            <person name="Hyten D."/>
            <person name="Song Q."/>
            <person name="Thelen J."/>
            <person name="Cheng J."/>
            <person name="Xu D."/>
            <person name="Hellsten U."/>
            <person name="May G."/>
            <person name="Yu Y."/>
            <person name="Sakurai T."/>
            <person name="Umezawa T."/>
            <person name="Bhattacharyya M."/>
            <person name="Sandhu D."/>
            <person name="Valliyodan B."/>
            <person name="Lindquist E."/>
            <person name="Peto M."/>
            <person name="Grant D."/>
            <person name="Shu S."/>
            <person name="Goodstein D."/>
            <person name="Barry K."/>
            <person name="Futrell-Griggs M."/>
            <person name="Abernathy B."/>
            <person name="Du J."/>
            <person name="Tian Z."/>
            <person name="Zhu L."/>
            <person name="Gill N."/>
            <person name="Joshi T."/>
            <person name="Libault M."/>
            <person name="Sethuraman A."/>
            <person name="Zhang X."/>
            <person name="Shinozaki K."/>
            <person name="Nguyen H."/>
            <person name="Wing R."/>
            <person name="Cregan P."/>
            <person name="Specht J."/>
            <person name="Grimwood J."/>
            <person name="Rokhsar D."/>
            <person name="Stacey G."/>
            <person name="Shoemaker R."/>
            <person name="Jackson S."/>
        </authorList>
    </citation>
    <scope>NUCLEOTIDE SEQUENCE</scope>
    <source>
        <tissue evidence="1">Callus</tissue>
    </source>
</reference>
<dbReference type="Gramene" id="KRH30470">
    <property type="protein sequence ID" value="KRH30470"/>
    <property type="gene ID" value="GLYMA_11G185800"/>
</dbReference>
<evidence type="ECO:0000313" key="3">
    <source>
        <dbReference type="Proteomes" id="UP000008827"/>
    </source>
</evidence>
<dbReference type="EnsemblPlants" id="KRH30470">
    <property type="protein sequence ID" value="KRH30470"/>
    <property type="gene ID" value="GLYMA_11G185800"/>
</dbReference>
<evidence type="ECO:0000313" key="1">
    <source>
        <dbReference type="EMBL" id="KRH30470.1"/>
    </source>
</evidence>
<dbReference type="Proteomes" id="UP000008827">
    <property type="component" value="Chromosome 11"/>
</dbReference>
<evidence type="ECO:0008006" key="4">
    <source>
        <dbReference type="Google" id="ProtNLM"/>
    </source>
</evidence>